<name>A0ABM5LNJ1_THEM3</name>
<organism evidence="2 3">
    <name type="scientific">Thermoanaerobacter mathranii subsp. mathranii (strain DSM 11426 / CCUG 53645 / CIP 108742 / A3)</name>
    <dbReference type="NCBI Taxonomy" id="583358"/>
    <lineage>
        <taxon>Bacteria</taxon>
        <taxon>Bacillati</taxon>
        <taxon>Bacillota</taxon>
        <taxon>Clostridia</taxon>
        <taxon>Thermoanaerobacterales</taxon>
        <taxon>Thermoanaerobacteraceae</taxon>
        <taxon>Thermoanaerobacter</taxon>
    </lineage>
</organism>
<feature type="domain" description="DUF7916" evidence="1">
    <location>
        <begin position="6"/>
        <end position="315"/>
    </location>
</feature>
<keyword evidence="3" id="KW-1185">Reference proteome</keyword>
<sequence>MKRIFELTMKDIERMDKNTLIETIKTSEGRTVMAETIVTVPPLIYGVSNMELAATFGSDMITLNFFDFQKPFIFGIDDIEINFSAGPSEVQKIVEIASKNAEDFHYIKRVKKIVGRFIGVNIEPVPEGVKYVEGRKLNRENLLKAKEYGFDYIVITGNPNTGVSVSTIIKGIELAKEILGENMMIIAGKMHGAGSGNIYEDKILKDFVKAGADCVLIPAPGTVPGIDLNLAKRQIDAIHEESALAMTTIGTSQEGSQKSTIEFIGVQSKMAGADIQHIGDAGYAGVALPENIMALSIAIRGVRHTYRRMAYSLNK</sequence>
<dbReference type="EMBL" id="CP002032">
    <property type="protein sequence ID" value="ADH60279.1"/>
    <property type="molecule type" value="Genomic_DNA"/>
</dbReference>
<accession>A0ABM5LNJ1</accession>
<dbReference type="RefSeq" id="WP_013149867.1">
    <property type="nucleotide sequence ID" value="NC_014209.1"/>
</dbReference>
<protein>
    <recommendedName>
        <fullName evidence="1">DUF7916 domain-containing protein</fullName>
    </recommendedName>
</protein>
<dbReference type="SUPFAM" id="SSF51366">
    <property type="entry name" value="Ribulose-phoshate binding barrel"/>
    <property type="match status" value="1"/>
</dbReference>
<dbReference type="InterPro" id="IPR011060">
    <property type="entry name" value="RibuloseP-bd_barrel"/>
</dbReference>
<evidence type="ECO:0000313" key="2">
    <source>
        <dbReference type="EMBL" id="ADH60279.1"/>
    </source>
</evidence>
<evidence type="ECO:0000259" key="1">
    <source>
        <dbReference type="Pfam" id="PF25509"/>
    </source>
</evidence>
<dbReference type="Proteomes" id="UP000002064">
    <property type="component" value="Chromosome"/>
</dbReference>
<dbReference type="InterPro" id="IPR057238">
    <property type="entry name" value="DUF7916"/>
</dbReference>
<gene>
    <name evidence="2" type="ordered locus">Tmath_0523</name>
</gene>
<dbReference type="Pfam" id="PF25509">
    <property type="entry name" value="DUF7916"/>
    <property type="match status" value="1"/>
</dbReference>
<proteinExistence type="predicted"/>
<evidence type="ECO:0000313" key="3">
    <source>
        <dbReference type="Proteomes" id="UP000002064"/>
    </source>
</evidence>
<reference evidence="2 3" key="1">
    <citation type="submission" date="2010-05" db="EMBL/GenBank/DDBJ databases">
        <title>Complete sequence of Thermoanaerobacter mathranii subsp. mathranii mathranii str. A3.</title>
        <authorList>
            <consortium name="US DOE Joint Genome Institute"/>
            <person name="Lucas S."/>
            <person name="Copeland A."/>
            <person name="Lapidus A."/>
            <person name="Cheng J.-F."/>
            <person name="Bruce D."/>
            <person name="Goodwin L."/>
            <person name="Pitluck S."/>
            <person name="Held B."/>
            <person name="Detter J.C."/>
            <person name="Han C."/>
            <person name="Tapia R."/>
            <person name="Land M."/>
            <person name="Hauser L."/>
            <person name="Kyrpides N."/>
            <person name="Mikhailova N."/>
            <person name="Zhou J."/>
            <person name="Hemme C."/>
            <person name="Woyke T."/>
        </authorList>
    </citation>
    <scope>NUCLEOTIDE SEQUENCE [LARGE SCALE GENOMIC DNA]</scope>
    <source>
        <strain evidence="2 3">A3</strain>
    </source>
</reference>